<sequence length="183" mass="20493">MVDSQDIWNEFCKYTNDVPPVVDLADDDVVDNETAECYVPTTEWCPTTGYAGKDTGTNADTQANMDVNVTSTNSQKRLGSSGRKRKAKIIVQDYGLTNAVNTFCDSANERLGELSKKLFADYDEAEKRSSVYEVVGKVKDIDLNNQILIFDRLVENPTKMDLFFSLPEDARAHMISLMLEGKQ</sequence>
<evidence type="ECO:0000313" key="2">
    <source>
        <dbReference type="Proteomes" id="UP001293254"/>
    </source>
</evidence>
<dbReference type="EMBL" id="JACGWO010000001">
    <property type="protein sequence ID" value="KAK4439194.1"/>
    <property type="molecule type" value="Genomic_DNA"/>
</dbReference>
<comment type="caution">
    <text evidence="1">The sequence shown here is derived from an EMBL/GenBank/DDBJ whole genome shotgun (WGS) entry which is preliminary data.</text>
</comment>
<reference evidence="1" key="1">
    <citation type="submission" date="2020-06" db="EMBL/GenBank/DDBJ databases">
        <authorList>
            <person name="Li T."/>
            <person name="Hu X."/>
            <person name="Zhang T."/>
            <person name="Song X."/>
            <person name="Zhang H."/>
            <person name="Dai N."/>
            <person name="Sheng W."/>
            <person name="Hou X."/>
            <person name="Wei L."/>
        </authorList>
    </citation>
    <scope>NUCLEOTIDE SEQUENCE</scope>
    <source>
        <strain evidence="1">3651</strain>
        <tissue evidence="1">Leaf</tissue>
    </source>
</reference>
<dbReference type="AlphaFoldDB" id="A0AAE1YZJ4"/>
<keyword evidence="2" id="KW-1185">Reference proteome</keyword>
<protein>
    <submittedName>
        <fullName evidence="1">Uncharacterized protein</fullName>
    </submittedName>
</protein>
<evidence type="ECO:0000313" key="1">
    <source>
        <dbReference type="EMBL" id="KAK4439194.1"/>
    </source>
</evidence>
<accession>A0AAE1YZJ4</accession>
<name>A0AAE1YZJ4_9LAMI</name>
<gene>
    <name evidence="1" type="ORF">Salat_0254300</name>
</gene>
<reference evidence="1" key="2">
    <citation type="journal article" date="2024" name="Plant">
        <title>Genomic evolution and insights into agronomic trait innovations of Sesamum species.</title>
        <authorList>
            <person name="Miao H."/>
            <person name="Wang L."/>
            <person name="Qu L."/>
            <person name="Liu H."/>
            <person name="Sun Y."/>
            <person name="Le M."/>
            <person name="Wang Q."/>
            <person name="Wei S."/>
            <person name="Zheng Y."/>
            <person name="Lin W."/>
            <person name="Duan Y."/>
            <person name="Cao H."/>
            <person name="Xiong S."/>
            <person name="Wang X."/>
            <person name="Wei L."/>
            <person name="Li C."/>
            <person name="Ma Q."/>
            <person name="Ju M."/>
            <person name="Zhao R."/>
            <person name="Li G."/>
            <person name="Mu C."/>
            <person name="Tian Q."/>
            <person name="Mei H."/>
            <person name="Zhang T."/>
            <person name="Gao T."/>
            <person name="Zhang H."/>
        </authorList>
    </citation>
    <scope>NUCLEOTIDE SEQUENCE</scope>
    <source>
        <strain evidence="1">3651</strain>
    </source>
</reference>
<organism evidence="1 2">
    <name type="scientific">Sesamum alatum</name>
    <dbReference type="NCBI Taxonomy" id="300844"/>
    <lineage>
        <taxon>Eukaryota</taxon>
        <taxon>Viridiplantae</taxon>
        <taxon>Streptophyta</taxon>
        <taxon>Embryophyta</taxon>
        <taxon>Tracheophyta</taxon>
        <taxon>Spermatophyta</taxon>
        <taxon>Magnoliopsida</taxon>
        <taxon>eudicotyledons</taxon>
        <taxon>Gunneridae</taxon>
        <taxon>Pentapetalae</taxon>
        <taxon>asterids</taxon>
        <taxon>lamiids</taxon>
        <taxon>Lamiales</taxon>
        <taxon>Pedaliaceae</taxon>
        <taxon>Sesamum</taxon>
    </lineage>
</organism>
<dbReference type="Proteomes" id="UP001293254">
    <property type="component" value="Unassembled WGS sequence"/>
</dbReference>
<proteinExistence type="predicted"/>